<dbReference type="EMBL" id="JBDFQZ010000003">
    <property type="protein sequence ID" value="KAK9742972.1"/>
    <property type="molecule type" value="Genomic_DNA"/>
</dbReference>
<evidence type="ECO:0000313" key="5">
    <source>
        <dbReference type="Proteomes" id="UP001443914"/>
    </source>
</evidence>
<dbReference type="CDD" id="cd22152">
    <property type="entry name" value="F-box_AtAFR-like"/>
    <property type="match status" value="1"/>
</dbReference>
<protein>
    <recommendedName>
        <fullName evidence="3">F-box domain-containing protein</fullName>
    </recommendedName>
</protein>
<dbReference type="EMBL" id="JBDFQZ010000003">
    <property type="protein sequence ID" value="KAK9742971.1"/>
    <property type="molecule type" value="Genomic_DNA"/>
</dbReference>
<dbReference type="SUPFAM" id="SSF117281">
    <property type="entry name" value="Kelch motif"/>
    <property type="match status" value="1"/>
</dbReference>
<dbReference type="Gene3D" id="2.120.10.80">
    <property type="entry name" value="Kelch-type beta propeller"/>
    <property type="match status" value="1"/>
</dbReference>
<dbReference type="Pfam" id="PF25210">
    <property type="entry name" value="Kelch_FKB95"/>
    <property type="match status" value="1"/>
</dbReference>
<dbReference type="Pfam" id="PF00646">
    <property type="entry name" value="F-box"/>
    <property type="match status" value="1"/>
</dbReference>
<dbReference type="SMART" id="SM00612">
    <property type="entry name" value="Kelch"/>
    <property type="match status" value="1"/>
</dbReference>
<evidence type="ECO:0000256" key="2">
    <source>
        <dbReference type="ARBA" id="ARBA00022737"/>
    </source>
</evidence>
<dbReference type="AlphaFoldDB" id="A0AAW1M804"/>
<dbReference type="InterPro" id="IPR001810">
    <property type="entry name" value="F-box_dom"/>
</dbReference>
<dbReference type="PANTHER" id="PTHR46344:SF26">
    <property type="entry name" value="F-BOX DOMAIN-CONTAINING PROTEIN"/>
    <property type="match status" value="1"/>
</dbReference>
<dbReference type="Proteomes" id="UP001443914">
    <property type="component" value="Unassembled WGS sequence"/>
</dbReference>
<proteinExistence type="predicted"/>
<evidence type="ECO:0000256" key="1">
    <source>
        <dbReference type="ARBA" id="ARBA00022441"/>
    </source>
</evidence>
<keyword evidence="2" id="KW-0677">Repeat</keyword>
<dbReference type="PANTHER" id="PTHR46344">
    <property type="entry name" value="OS02G0202900 PROTEIN"/>
    <property type="match status" value="1"/>
</dbReference>
<dbReference type="SUPFAM" id="SSF81383">
    <property type="entry name" value="F-box domain"/>
    <property type="match status" value="1"/>
</dbReference>
<dbReference type="SMART" id="SM00256">
    <property type="entry name" value="FBOX"/>
    <property type="match status" value="1"/>
</dbReference>
<keyword evidence="5" id="KW-1185">Reference proteome</keyword>
<dbReference type="InterPro" id="IPR015915">
    <property type="entry name" value="Kelch-typ_b-propeller"/>
</dbReference>
<evidence type="ECO:0000259" key="3">
    <source>
        <dbReference type="SMART" id="SM00256"/>
    </source>
</evidence>
<gene>
    <name evidence="4" type="ORF">RND81_03G208600</name>
</gene>
<dbReference type="InterPro" id="IPR057499">
    <property type="entry name" value="Kelch_FKB95"/>
</dbReference>
<comment type="caution">
    <text evidence="4">The sequence shown here is derived from an EMBL/GenBank/DDBJ whole genome shotgun (WGS) entry which is preliminary data.</text>
</comment>
<dbReference type="InterPro" id="IPR006652">
    <property type="entry name" value="Kelch_1"/>
</dbReference>
<sequence>MDTLASNLSSYDEHELSHSSLIHGLPDDISLFCLARVPRKYHTVLKCVSKRWRDLICSDEWRDHRQKHSLGESWIYALCRDKSNDELCCYVLDPSSARQGFWKSIPRLPPRCVKRKGMGFEVIGKKLYLLGGCGWSEDAIDEVFCYDVSANTWSEVASMPTARCFFGCSAMEGKIYAIGGYGLETSVQRSWDTYDSHSNTWDSHSDPNIILDIEDSIAMDGEIYIRSRTSAIPPHVYMATYDPLSARWQQDNADMALGWQGPAVVVEDKLYVLDQSSGTKLTMWVKDTGESVAVCRLSPLVTRPPCQMVAAGRNIFIVGRGLSTVIVNVGNVGGIDGVVASTSIPSFSSDNYYVISCKSVSV</sequence>
<reference evidence="4 5" key="1">
    <citation type="submission" date="2024-03" db="EMBL/GenBank/DDBJ databases">
        <title>WGS assembly of Saponaria officinalis var. Norfolk2.</title>
        <authorList>
            <person name="Jenkins J."/>
            <person name="Shu S."/>
            <person name="Grimwood J."/>
            <person name="Barry K."/>
            <person name="Goodstein D."/>
            <person name="Schmutz J."/>
            <person name="Leebens-Mack J."/>
            <person name="Osbourn A."/>
        </authorList>
    </citation>
    <scope>NUCLEOTIDE SEQUENCE [LARGE SCALE GENOMIC DNA]</scope>
    <source>
        <strain evidence="5">cv. Norfolk2</strain>
        <strain evidence="4">JIC</strain>
        <tissue evidence="4">Leaf</tissue>
    </source>
</reference>
<keyword evidence="1" id="KW-0880">Kelch repeat</keyword>
<accession>A0AAW1M804</accession>
<evidence type="ECO:0000313" key="4">
    <source>
        <dbReference type="EMBL" id="KAK9742971.1"/>
    </source>
</evidence>
<dbReference type="InterPro" id="IPR036047">
    <property type="entry name" value="F-box-like_dom_sf"/>
</dbReference>
<name>A0AAW1M804_SAPOF</name>
<organism evidence="4 5">
    <name type="scientific">Saponaria officinalis</name>
    <name type="common">Common soapwort</name>
    <name type="synonym">Lychnis saponaria</name>
    <dbReference type="NCBI Taxonomy" id="3572"/>
    <lineage>
        <taxon>Eukaryota</taxon>
        <taxon>Viridiplantae</taxon>
        <taxon>Streptophyta</taxon>
        <taxon>Embryophyta</taxon>
        <taxon>Tracheophyta</taxon>
        <taxon>Spermatophyta</taxon>
        <taxon>Magnoliopsida</taxon>
        <taxon>eudicotyledons</taxon>
        <taxon>Gunneridae</taxon>
        <taxon>Pentapetalae</taxon>
        <taxon>Caryophyllales</taxon>
        <taxon>Caryophyllaceae</taxon>
        <taxon>Caryophylleae</taxon>
        <taxon>Saponaria</taxon>
    </lineage>
</organism>
<feature type="domain" description="F-box" evidence="3">
    <location>
        <begin position="25"/>
        <end position="64"/>
    </location>
</feature>